<keyword evidence="10" id="KW-1185">Reference proteome</keyword>
<feature type="domain" description="Type II/III secretion system secretin-like" evidence="7">
    <location>
        <begin position="336"/>
        <end position="490"/>
    </location>
</feature>
<keyword evidence="5" id="KW-0813">Transport</keyword>
<reference evidence="9 10" key="1">
    <citation type="submission" date="2018-08" db="EMBL/GenBank/DDBJ databases">
        <title>Meiothermus terrae DSM 26712 genome sequencing project.</title>
        <authorList>
            <person name="Da Costa M.S."/>
            <person name="Albuquerque L."/>
            <person name="Raposo P."/>
            <person name="Froufe H.J.C."/>
            <person name="Barroso C.S."/>
            <person name="Egas C."/>
        </authorList>
    </citation>
    <scope>NUCLEOTIDE SEQUENCE [LARGE SCALE GENOMIC DNA]</scope>
    <source>
        <strain evidence="9 10">DSM 26712</strain>
    </source>
</reference>
<sequence length="494" mass="53768">MQRILSLIVLLLSLAFAGSLPRDARFDQAVDLIAPNGIPLEDALRSAATSVGLTPLLRDIPATLVRVSLEKKPFRQVWDLLINTYGDGKLDYILLENNVMLVASPEVVSRYVPKTAQQPATPTEEPTVRRSYAINGNPTALKSFLEAEIPGIRVTVAPGQPTLLITATEKQHSEIAALLAQIDRPQAQVDRVTRNFKLAHARAEAMAEVLSSALEGKSNGQQAQGQAQPQAQPQAQGTAFFTADVRTNTLIVTASPEQMARVEALIRELDVPVKQVQLKVRIQSVDSSVVSSFGIKWESLSGGNLVGSIIDGALSLIFDASKSLAALNIRAVLDILEQQSLARRLSDVTQIVEDNYPNFEVKSGSRLIVTPQVQGEPTREFDVGLLVRVVPQITADGQITLEVFTQTGEQPKQGPIANSIEVVQRSDRTKLRIRDGQTVVIGGVVSQETKTEENKVPILGDIPILDLLFKQRETSVKNEELLIIITANIVSDTR</sequence>
<dbReference type="InterPro" id="IPR001775">
    <property type="entry name" value="GspD/PilQ"/>
</dbReference>
<evidence type="ECO:0000256" key="3">
    <source>
        <dbReference type="ARBA" id="ARBA00023136"/>
    </source>
</evidence>
<comment type="subcellular location">
    <subcellularLocation>
        <location evidence="5">Cell outer membrane</location>
    </subcellularLocation>
    <subcellularLocation>
        <location evidence="1">Membrane</location>
    </subcellularLocation>
</comment>
<evidence type="ECO:0000256" key="1">
    <source>
        <dbReference type="ARBA" id="ARBA00004370"/>
    </source>
</evidence>
<comment type="caution">
    <text evidence="9">The sequence shown here is derived from an EMBL/GenBank/DDBJ whole genome shotgun (WGS) entry which is preliminary data.</text>
</comment>
<evidence type="ECO:0000256" key="4">
    <source>
        <dbReference type="RuleBase" id="RU004003"/>
    </source>
</evidence>
<dbReference type="InterPro" id="IPR005644">
    <property type="entry name" value="NolW-like"/>
</dbReference>
<feature type="domain" description="NolW-like" evidence="8">
    <location>
        <begin position="193"/>
        <end position="275"/>
    </location>
</feature>
<proteinExistence type="inferred from homology"/>
<dbReference type="AlphaFoldDB" id="A0A399EWA3"/>
<dbReference type="Pfam" id="PF00263">
    <property type="entry name" value="Secretin"/>
    <property type="match status" value="1"/>
</dbReference>
<name>A0A399EWA3_9DEIN</name>
<organism evidence="9 10">
    <name type="scientific">Calidithermus terrae</name>
    <dbReference type="NCBI Taxonomy" id="1408545"/>
    <lineage>
        <taxon>Bacteria</taxon>
        <taxon>Thermotogati</taxon>
        <taxon>Deinococcota</taxon>
        <taxon>Deinococci</taxon>
        <taxon>Thermales</taxon>
        <taxon>Thermaceae</taxon>
        <taxon>Calidithermus</taxon>
    </lineage>
</organism>
<dbReference type="PANTHER" id="PTHR30332">
    <property type="entry name" value="PROBABLE GENERAL SECRETION PATHWAY PROTEIN D"/>
    <property type="match status" value="1"/>
</dbReference>
<dbReference type="InterPro" id="IPR038591">
    <property type="entry name" value="NolW-like_sf"/>
</dbReference>
<comment type="similarity">
    <text evidence="4">Belongs to the bacterial secretin family.</text>
</comment>
<evidence type="ECO:0000313" key="10">
    <source>
        <dbReference type="Proteomes" id="UP000265715"/>
    </source>
</evidence>
<dbReference type="PANTHER" id="PTHR30332:SF17">
    <property type="entry name" value="TYPE IV PILIATION SYSTEM PROTEIN DR_0774-RELATED"/>
    <property type="match status" value="1"/>
</dbReference>
<dbReference type="InterPro" id="IPR050810">
    <property type="entry name" value="Bact_Secretion_Sys_Channel"/>
</dbReference>
<evidence type="ECO:0000256" key="6">
    <source>
        <dbReference type="SAM" id="MobiDB-lite"/>
    </source>
</evidence>
<dbReference type="GO" id="GO:0009306">
    <property type="term" value="P:protein secretion"/>
    <property type="evidence" value="ECO:0007669"/>
    <property type="project" value="InterPro"/>
</dbReference>
<dbReference type="Proteomes" id="UP000265715">
    <property type="component" value="Unassembled WGS sequence"/>
</dbReference>
<evidence type="ECO:0000313" key="9">
    <source>
        <dbReference type="EMBL" id="RIH87963.1"/>
    </source>
</evidence>
<evidence type="ECO:0000259" key="7">
    <source>
        <dbReference type="Pfam" id="PF00263"/>
    </source>
</evidence>
<dbReference type="GO" id="GO:0015627">
    <property type="term" value="C:type II protein secretion system complex"/>
    <property type="evidence" value="ECO:0007669"/>
    <property type="project" value="TreeGrafter"/>
</dbReference>
<dbReference type="EMBL" id="QXDL01000030">
    <property type="protein sequence ID" value="RIH87963.1"/>
    <property type="molecule type" value="Genomic_DNA"/>
</dbReference>
<dbReference type="Pfam" id="PF03958">
    <property type="entry name" value="Secretin_N"/>
    <property type="match status" value="1"/>
</dbReference>
<keyword evidence="3" id="KW-0472">Membrane</keyword>
<dbReference type="PRINTS" id="PR00811">
    <property type="entry name" value="BCTERIALGSPD"/>
</dbReference>
<dbReference type="RefSeq" id="WP_119314263.1">
    <property type="nucleotide sequence ID" value="NZ_QXDL01000030.1"/>
</dbReference>
<accession>A0A399EWA3</accession>
<evidence type="ECO:0000259" key="8">
    <source>
        <dbReference type="Pfam" id="PF03958"/>
    </source>
</evidence>
<gene>
    <name evidence="9" type="ORF">Mterra_01096</name>
</gene>
<dbReference type="InterPro" id="IPR004845">
    <property type="entry name" value="T2SS_GspD_CS"/>
</dbReference>
<keyword evidence="2" id="KW-0732">Signal</keyword>
<dbReference type="Gene3D" id="3.30.1370.120">
    <property type="match status" value="1"/>
</dbReference>
<feature type="region of interest" description="Disordered" evidence="6">
    <location>
        <begin position="215"/>
        <end position="234"/>
    </location>
</feature>
<evidence type="ECO:0000256" key="2">
    <source>
        <dbReference type="ARBA" id="ARBA00022729"/>
    </source>
</evidence>
<dbReference type="InterPro" id="IPR004846">
    <property type="entry name" value="T2SS/T3SS_dom"/>
</dbReference>
<dbReference type="GO" id="GO:0009279">
    <property type="term" value="C:cell outer membrane"/>
    <property type="evidence" value="ECO:0007669"/>
    <property type="project" value="UniProtKB-SubCell"/>
</dbReference>
<dbReference type="PROSITE" id="PS00875">
    <property type="entry name" value="T2SP_D"/>
    <property type="match status" value="1"/>
</dbReference>
<dbReference type="OrthoDB" id="9775455at2"/>
<evidence type="ECO:0000256" key="5">
    <source>
        <dbReference type="RuleBase" id="RU004004"/>
    </source>
</evidence>
<protein>
    <submittedName>
        <fullName evidence="9">Putative type IV piliation system protein</fullName>
    </submittedName>
</protein>
<feature type="compositionally biased region" description="Low complexity" evidence="6">
    <location>
        <begin position="221"/>
        <end position="234"/>
    </location>
</feature>